<evidence type="ECO:0000313" key="3">
    <source>
        <dbReference type="Proteomes" id="UP000054217"/>
    </source>
</evidence>
<accession>A0A0C3P9C3</accession>
<organism evidence="2 3">
    <name type="scientific">Pisolithus tinctorius Marx 270</name>
    <dbReference type="NCBI Taxonomy" id="870435"/>
    <lineage>
        <taxon>Eukaryota</taxon>
        <taxon>Fungi</taxon>
        <taxon>Dikarya</taxon>
        <taxon>Basidiomycota</taxon>
        <taxon>Agaricomycotina</taxon>
        <taxon>Agaricomycetes</taxon>
        <taxon>Agaricomycetidae</taxon>
        <taxon>Boletales</taxon>
        <taxon>Sclerodermatineae</taxon>
        <taxon>Pisolithaceae</taxon>
        <taxon>Pisolithus</taxon>
    </lineage>
</organism>
<feature type="compositionally biased region" description="Basic and acidic residues" evidence="1">
    <location>
        <begin position="58"/>
        <end position="70"/>
    </location>
</feature>
<sequence length="104" mass="12063">MIPMSDSDVQEIRELVVEQKALYEQKQKTLLQMKKVAERPFTTNDPQAVAFLRMMSEREKTREREKDERHKRLGIPPGQSQAGGQGSSSCVYLYFFPSPLFPRD</sequence>
<keyword evidence="3" id="KW-1185">Reference proteome</keyword>
<evidence type="ECO:0000313" key="2">
    <source>
        <dbReference type="EMBL" id="KIO04401.1"/>
    </source>
</evidence>
<proteinExistence type="predicted"/>
<name>A0A0C3P9C3_PISTI</name>
<dbReference type="InParanoid" id="A0A0C3P9C3"/>
<dbReference type="OrthoDB" id="3182478at2759"/>
<feature type="region of interest" description="Disordered" evidence="1">
    <location>
        <begin position="58"/>
        <end position="88"/>
    </location>
</feature>
<dbReference type="Proteomes" id="UP000054217">
    <property type="component" value="Unassembled WGS sequence"/>
</dbReference>
<protein>
    <submittedName>
        <fullName evidence="2">Uncharacterized protein</fullName>
    </submittedName>
</protein>
<dbReference type="AlphaFoldDB" id="A0A0C3P9C3"/>
<reference evidence="2 3" key="1">
    <citation type="submission" date="2014-04" db="EMBL/GenBank/DDBJ databases">
        <authorList>
            <consortium name="DOE Joint Genome Institute"/>
            <person name="Kuo A."/>
            <person name="Kohler A."/>
            <person name="Costa M.D."/>
            <person name="Nagy L.G."/>
            <person name="Floudas D."/>
            <person name="Copeland A."/>
            <person name="Barry K.W."/>
            <person name="Cichocki N."/>
            <person name="Veneault-Fourrey C."/>
            <person name="LaButti K."/>
            <person name="Lindquist E.A."/>
            <person name="Lipzen A."/>
            <person name="Lundell T."/>
            <person name="Morin E."/>
            <person name="Murat C."/>
            <person name="Sun H."/>
            <person name="Tunlid A."/>
            <person name="Henrissat B."/>
            <person name="Grigoriev I.V."/>
            <person name="Hibbett D.S."/>
            <person name="Martin F."/>
            <person name="Nordberg H.P."/>
            <person name="Cantor M.N."/>
            <person name="Hua S.X."/>
        </authorList>
    </citation>
    <scope>NUCLEOTIDE SEQUENCE [LARGE SCALE GENOMIC DNA]</scope>
    <source>
        <strain evidence="2 3">Marx 270</strain>
    </source>
</reference>
<reference evidence="3" key="2">
    <citation type="submission" date="2015-01" db="EMBL/GenBank/DDBJ databases">
        <title>Evolutionary Origins and Diversification of the Mycorrhizal Mutualists.</title>
        <authorList>
            <consortium name="DOE Joint Genome Institute"/>
            <consortium name="Mycorrhizal Genomics Consortium"/>
            <person name="Kohler A."/>
            <person name="Kuo A."/>
            <person name="Nagy L.G."/>
            <person name="Floudas D."/>
            <person name="Copeland A."/>
            <person name="Barry K.W."/>
            <person name="Cichocki N."/>
            <person name="Veneault-Fourrey C."/>
            <person name="LaButti K."/>
            <person name="Lindquist E.A."/>
            <person name="Lipzen A."/>
            <person name="Lundell T."/>
            <person name="Morin E."/>
            <person name="Murat C."/>
            <person name="Riley R."/>
            <person name="Ohm R."/>
            <person name="Sun H."/>
            <person name="Tunlid A."/>
            <person name="Henrissat B."/>
            <person name="Grigoriev I.V."/>
            <person name="Hibbett D.S."/>
            <person name="Martin F."/>
        </authorList>
    </citation>
    <scope>NUCLEOTIDE SEQUENCE [LARGE SCALE GENOMIC DNA]</scope>
    <source>
        <strain evidence="3">Marx 270</strain>
    </source>
</reference>
<gene>
    <name evidence="2" type="ORF">M404DRAFT_143364</name>
</gene>
<dbReference type="EMBL" id="KN831971">
    <property type="protein sequence ID" value="KIO04401.1"/>
    <property type="molecule type" value="Genomic_DNA"/>
</dbReference>
<dbReference type="HOGENOM" id="CLU_177956_0_0_1"/>
<evidence type="ECO:0000256" key="1">
    <source>
        <dbReference type="SAM" id="MobiDB-lite"/>
    </source>
</evidence>